<dbReference type="AlphaFoldDB" id="A0A1I3EH46"/>
<keyword evidence="5 7" id="KW-1133">Transmembrane helix</keyword>
<keyword evidence="6 7" id="KW-0472">Membrane</keyword>
<dbReference type="GO" id="GO:0005886">
    <property type="term" value="C:plasma membrane"/>
    <property type="evidence" value="ECO:0007669"/>
    <property type="project" value="UniProtKB-SubCell"/>
</dbReference>
<protein>
    <submittedName>
        <fullName evidence="8">Membrane protein involved in the export of O-antigen and teichoic acid</fullName>
    </submittedName>
</protein>
<feature type="transmembrane region" description="Helical" evidence="7">
    <location>
        <begin position="413"/>
        <end position="431"/>
    </location>
</feature>
<dbReference type="PANTHER" id="PTHR30250:SF10">
    <property type="entry name" value="LIPOPOLYSACCHARIDE BIOSYNTHESIS PROTEIN WZXC"/>
    <property type="match status" value="1"/>
</dbReference>
<feature type="transmembrane region" description="Helical" evidence="7">
    <location>
        <begin position="113"/>
        <end position="130"/>
    </location>
</feature>
<feature type="transmembrane region" description="Helical" evidence="7">
    <location>
        <begin position="142"/>
        <end position="166"/>
    </location>
</feature>
<name>A0A1I3EH46_SELRU</name>
<feature type="transmembrane region" description="Helical" evidence="7">
    <location>
        <begin position="286"/>
        <end position="305"/>
    </location>
</feature>
<evidence type="ECO:0000256" key="7">
    <source>
        <dbReference type="SAM" id="Phobius"/>
    </source>
</evidence>
<dbReference type="RefSeq" id="WP_075443217.1">
    <property type="nucleotide sequence ID" value="NZ_FOQK01000010.1"/>
</dbReference>
<comment type="similarity">
    <text evidence="2">Belongs to the polysaccharide synthase family.</text>
</comment>
<evidence type="ECO:0000256" key="2">
    <source>
        <dbReference type="ARBA" id="ARBA00007430"/>
    </source>
</evidence>
<evidence type="ECO:0000313" key="8">
    <source>
        <dbReference type="EMBL" id="SFH98299.1"/>
    </source>
</evidence>
<evidence type="ECO:0000256" key="6">
    <source>
        <dbReference type="ARBA" id="ARBA00023136"/>
    </source>
</evidence>
<dbReference type="OrthoDB" id="9770347at2"/>
<reference evidence="8 9" key="1">
    <citation type="submission" date="2016-10" db="EMBL/GenBank/DDBJ databases">
        <authorList>
            <person name="de Groot N.N."/>
        </authorList>
    </citation>
    <scope>NUCLEOTIDE SEQUENCE [LARGE SCALE GENOMIC DNA]</scope>
    <source>
        <strain evidence="8 9">Z108</strain>
    </source>
</reference>
<evidence type="ECO:0000256" key="5">
    <source>
        <dbReference type="ARBA" id="ARBA00022989"/>
    </source>
</evidence>
<feature type="transmembrane region" description="Helical" evidence="7">
    <location>
        <begin position="78"/>
        <end position="101"/>
    </location>
</feature>
<evidence type="ECO:0000256" key="1">
    <source>
        <dbReference type="ARBA" id="ARBA00004651"/>
    </source>
</evidence>
<feature type="transmembrane region" description="Helical" evidence="7">
    <location>
        <begin position="362"/>
        <end position="393"/>
    </location>
</feature>
<evidence type="ECO:0000256" key="4">
    <source>
        <dbReference type="ARBA" id="ARBA00022692"/>
    </source>
</evidence>
<sequence length="481" mass="53546">MKISRVISGMFWRFIEKSASQGISLAVTILLARLLSPTDFGTLALLTIFINILQVFVDSGLGSALIQKKDVDDVDFSTVFYFNCVSCAVMYGVLYFGAPWIAEFYQDEALTELIRVLGLVLLISGVRSVQNAYIIRKLAFRLSFTASLTALMISAIVAVVMAFYGFGVWALIMQQIVNVAVGTVVLWYVTAWRPKLTFSRQRFHFLFTFGSRLLLSSLLDTGYKNLSQLIIGRIYSPSDLAYYTQGARYPMTIVSNINASIDSVLFPVLSQAQDDTAHLRNMMRRAVCVSSFLLWPLMMLLAAAAEPLVRLLMTEKWLPLVPYLQVFCFSYALWPIHTANLNGIKALGRSDIFLRLEIIKKVMGLCVLVTTMFYGPFVMACGTAASGLVSTAINSWPNRKLLGYSCREQWEDIAPGCILAVLVGATVYPLGHMGWPDALSVAAEVLLGLLLYALLAYLLKLEVLTYLVQTVESIRKKHQSK</sequence>
<gene>
    <name evidence="8" type="ORF">SAMN04487861_11041</name>
</gene>
<keyword evidence="3" id="KW-1003">Cell membrane</keyword>
<dbReference type="Pfam" id="PF13440">
    <property type="entry name" value="Polysacc_synt_3"/>
    <property type="match status" value="1"/>
</dbReference>
<feature type="transmembrane region" description="Helical" evidence="7">
    <location>
        <begin position="438"/>
        <end position="459"/>
    </location>
</feature>
<feature type="transmembrane region" description="Helical" evidence="7">
    <location>
        <begin position="42"/>
        <end position="66"/>
    </location>
</feature>
<feature type="transmembrane region" description="Helical" evidence="7">
    <location>
        <begin position="172"/>
        <end position="192"/>
    </location>
</feature>
<comment type="subcellular location">
    <subcellularLocation>
        <location evidence="1">Cell membrane</location>
        <topology evidence="1">Multi-pass membrane protein</topology>
    </subcellularLocation>
</comment>
<dbReference type="Proteomes" id="UP000183639">
    <property type="component" value="Unassembled WGS sequence"/>
</dbReference>
<organism evidence="8 9">
    <name type="scientific">Selenomonas ruminantium</name>
    <dbReference type="NCBI Taxonomy" id="971"/>
    <lineage>
        <taxon>Bacteria</taxon>
        <taxon>Bacillati</taxon>
        <taxon>Bacillota</taxon>
        <taxon>Negativicutes</taxon>
        <taxon>Selenomonadales</taxon>
        <taxon>Selenomonadaceae</taxon>
        <taxon>Selenomonas</taxon>
    </lineage>
</organism>
<dbReference type="CDD" id="cd13127">
    <property type="entry name" value="MATE_tuaB_like"/>
    <property type="match status" value="1"/>
</dbReference>
<feature type="transmembrane region" description="Helical" evidence="7">
    <location>
        <begin position="20"/>
        <end position="36"/>
    </location>
</feature>
<evidence type="ECO:0000256" key="3">
    <source>
        <dbReference type="ARBA" id="ARBA00022475"/>
    </source>
</evidence>
<evidence type="ECO:0000313" key="9">
    <source>
        <dbReference type="Proteomes" id="UP000183639"/>
    </source>
</evidence>
<proteinExistence type="inferred from homology"/>
<keyword evidence="4 7" id="KW-0812">Transmembrane</keyword>
<dbReference type="EMBL" id="FOQK01000010">
    <property type="protein sequence ID" value="SFH98299.1"/>
    <property type="molecule type" value="Genomic_DNA"/>
</dbReference>
<dbReference type="PANTHER" id="PTHR30250">
    <property type="entry name" value="PST FAMILY PREDICTED COLANIC ACID TRANSPORTER"/>
    <property type="match status" value="1"/>
</dbReference>
<accession>A0A1I3EH46</accession>
<dbReference type="InterPro" id="IPR050833">
    <property type="entry name" value="Poly_Biosynth_Transport"/>
</dbReference>